<feature type="transmembrane region" description="Helical" evidence="7">
    <location>
        <begin position="714"/>
        <end position="739"/>
    </location>
</feature>
<gene>
    <name evidence="9" type="ORF">EZS28_001964</name>
</gene>
<feature type="domain" description="Sodium/calcium exchanger membrane region" evidence="8">
    <location>
        <begin position="64"/>
        <end position="205"/>
    </location>
</feature>
<dbReference type="Pfam" id="PF01699">
    <property type="entry name" value="Na_Ca_ex"/>
    <property type="match status" value="2"/>
</dbReference>
<feature type="region of interest" description="Disordered" evidence="6">
    <location>
        <begin position="492"/>
        <end position="522"/>
    </location>
</feature>
<comment type="subcellular location">
    <subcellularLocation>
        <location evidence="1">Membrane</location>
        <topology evidence="1">Multi-pass membrane protein</topology>
    </subcellularLocation>
</comment>
<name>A0A5J4X5M7_9EUKA</name>
<evidence type="ECO:0000259" key="8">
    <source>
        <dbReference type="Pfam" id="PF01699"/>
    </source>
</evidence>
<dbReference type="InterPro" id="IPR051359">
    <property type="entry name" value="CaCA_antiporter"/>
</dbReference>
<keyword evidence="2" id="KW-0813">Transport</keyword>
<accession>A0A5J4X5M7</accession>
<feature type="compositionally biased region" description="Polar residues" evidence="6">
    <location>
        <begin position="313"/>
        <end position="336"/>
    </location>
</feature>
<feature type="transmembrane region" description="Helical" evidence="7">
    <location>
        <begin position="133"/>
        <end position="153"/>
    </location>
</feature>
<feature type="transmembrane region" description="Helical" evidence="7">
    <location>
        <begin position="57"/>
        <end position="75"/>
    </location>
</feature>
<feature type="transmembrane region" description="Helical" evidence="7">
    <location>
        <begin position="187"/>
        <end position="207"/>
    </location>
</feature>
<feature type="transmembrane region" description="Helical" evidence="7">
    <location>
        <begin position="640"/>
        <end position="664"/>
    </location>
</feature>
<protein>
    <submittedName>
        <fullName evidence="9">Sodium/calcium exchanger</fullName>
    </submittedName>
</protein>
<keyword evidence="3 7" id="KW-0812">Transmembrane</keyword>
<dbReference type="Proteomes" id="UP000324800">
    <property type="component" value="Unassembled WGS sequence"/>
</dbReference>
<evidence type="ECO:0000256" key="1">
    <source>
        <dbReference type="ARBA" id="ARBA00004141"/>
    </source>
</evidence>
<evidence type="ECO:0000256" key="3">
    <source>
        <dbReference type="ARBA" id="ARBA00022692"/>
    </source>
</evidence>
<feature type="transmembrane region" description="Helical" evidence="7">
    <location>
        <begin position="606"/>
        <end position="628"/>
    </location>
</feature>
<keyword evidence="5 7" id="KW-0472">Membrane</keyword>
<dbReference type="GO" id="GO:0008324">
    <property type="term" value="F:monoatomic cation transmembrane transporter activity"/>
    <property type="evidence" value="ECO:0007669"/>
    <property type="project" value="TreeGrafter"/>
</dbReference>
<feature type="region of interest" description="Disordered" evidence="6">
    <location>
        <begin position="219"/>
        <end position="261"/>
    </location>
</feature>
<feature type="compositionally biased region" description="Low complexity" evidence="6">
    <location>
        <begin position="239"/>
        <end position="261"/>
    </location>
</feature>
<dbReference type="InterPro" id="IPR044880">
    <property type="entry name" value="NCX_ion-bd_dom_sf"/>
</dbReference>
<feature type="compositionally biased region" description="Basic and acidic residues" evidence="6">
    <location>
        <begin position="219"/>
        <end position="237"/>
    </location>
</feature>
<dbReference type="Gene3D" id="1.20.1420.30">
    <property type="entry name" value="NCX, central ion-binding region"/>
    <property type="match status" value="2"/>
</dbReference>
<dbReference type="GO" id="GO:0016020">
    <property type="term" value="C:membrane"/>
    <property type="evidence" value="ECO:0007669"/>
    <property type="project" value="UniProtKB-SubCell"/>
</dbReference>
<feature type="compositionally biased region" description="Basic and acidic residues" evidence="6">
    <location>
        <begin position="512"/>
        <end position="522"/>
    </location>
</feature>
<evidence type="ECO:0000313" key="10">
    <source>
        <dbReference type="Proteomes" id="UP000324800"/>
    </source>
</evidence>
<evidence type="ECO:0000256" key="2">
    <source>
        <dbReference type="ARBA" id="ARBA00022448"/>
    </source>
</evidence>
<feature type="transmembrane region" description="Helical" evidence="7">
    <location>
        <begin position="165"/>
        <end position="181"/>
    </location>
</feature>
<evidence type="ECO:0000256" key="4">
    <source>
        <dbReference type="ARBA" id="ARBA00022989"/>
    </source>
</evidence>
<dbReference type="OrthoDB" id="407410at2759"/>
<evidence type="ECO:0000256" key="7">
    <source>
        <dbReference type="SAM" id="Phobius"/>
    </source>
</evidence>
<evidence type="ECO:0000256" key="6">
    <source>
        <dbReference type="SAM" id="MobiDB-lite"/>
    </source>
</evidence>
<feature type="region of interest" description="Disordered" evidence="6">
    <location>
        <begin position="284"/>
        <end position="342"/>
    </location>
</feature>
<evidence type="ECO:0000313" key="9">
    <source>
        <dbReference type="EMBL" id="KAA6402511.1"/>
    </source>
</evidence>
<dbReference type="InterPro" id="IPR004837">
    <property type="entry name" value="NaCa_Exmemb"/>
</dbReference>
<dbReference type="PANTHER" id="PTHR12266:SF0">
    <property type="entry name" value="MITOCHONDRIAL SODIUM_CALCIUM EXCHANGER PROTEIN"/>
    <property type="match status" value="1"/>
</dbReference>
<feature type="transmembrane region" description="Helical" evidence="7">
    <location>
        <begin position="670"/>
        <end position="693"/>
    </location>
</feature>
<organism evidence="9 10">
    <name type="scientific">Streblomastix strix</name>
    <dbReference type="NCBI Taxonomy" id="222440"/>
    <lineage>
        <taxon>Eukaryota</taxon>
        <taxon>Metamonada</taxon>
        <taxon>Preaxostyla</taxon>
        <taxon>Oxymonadida</taxon>
        <taxon>Streblomastigidae</taxon>
        <taxon>Streblomastix</taxon>
    </lineage>
</organism>
<feature type="region of interest" description="Disordered" evidence="6">
    <location>
        <begin position="360"/>
        <end position="379"/>
    </location>
</feature>
<keyword evidence="4 7" id="KW-1133">Transmembrane helix</keyword>
<dbReference type="EMBL" id="SNRW01000224">
    <property type="protein sequence ID" value="KAA6402511.1"/>
    <property type="molecule type" value="Genomic_DNA"/>
</dbReference>
<reference evidence="9 10" key="1">
    <citation type="submission" date="2019-03" db="EMBL/GenBank/DDBJ databases">
        <title>Single cell metagenomics reveals metabolic interactions within the superorganism composed of flagellate Streblomastix strix and complex community of Bacteroidetes bacteria on its surface.</title>
        <authorList>
            <person name="Treitli S.C."/>
            <person name="Kolisko M."/>
            <person name="Husnik F."/>
            <person name="Keeling P."/>
            <person name="Hampl V."/>
        </authorList>
    </citation>
    <scope>NUCLEOTIDE SEQUENCE [LARGE SCALE GENOMIC DNA]</scope>
    <source>
        <strain evidence="9">ST1C</strain>
    </source>
</reference>
<feature type="transmembrane region" description="Helical" evidence="7">
    <location>
        <begin position="755"/>
        <end position="776"/>
    </location>
</feature>
<feature type="transmembrane region" description="Helical" evidence="7">
    <location>
        <begin position="574"/>
        <end position="594"/>
    </location>
</feature>
<dbReference type="PANTHER" id="PTHR12266">
    <property type="entry name" value="NA+/CA2+ K+ INDEPENDENT EXCHANGER"/>
    <property type="match status" value="1"/>
</dbReference>
<feature type="domain" description="Sodium/calcium exchanger membrane region" evidence="8">
    <location>
        <begin position="649"/>
        <end position="800"/>
    </location>
</feature>
<sequence length="807" mass="90276">MRNVLRILKDAAETCQLSQDSGVDMCAFVKENCTDVASDGYFKILELRYCQFQHIPVVFYILAILFIIVFIYLLGTTADAFFVPPLMFICDQLHMSQNLAGITFLSLGNGAPDLFSQLSGATEGSLNLSFSEAFGSGLFTVTILVGMIICIQPFRVTKSLMFKDAAIYLLCTTILVLVIVIRQKVDLIVALFLPLIYFGYIVFSVLLERFMKKKKQKKKQEEAKKLAKEKRQQKQNKEIPSSSTQQPETTSPSISTDSNTISTSIDSSKIIRKQSDQWDSSILSQNNQRNDQKNPSYSAQSSWANASSSQYSEQTPLVPQLQKYSSKARLPSNQSADDLFGGSQAGSNYSGFGPSYYSGINSDQDDASGRIGRHRRSGSDTQIIRSSVIRENNSWGINRIMESLYEPDYEIVGADQAGEGIYEMVKSKQKRSRSQGALQRQQLMHKNLLNLNYSDKQEHALISSEDIDEIGYKAFKDKIHADEQKKMMDITEEETNDENRENDSESQLSDKSSNESLKEKDLSKQQQIKNYFEDTFKDWTNWDERGKFGRIIGIIELPVTALRMATVPEIKNNSYIRLVSVGLTTPILQLFVGMNLGDKIGKDKKFPSFALALIIGALVLIPLAFFLNNRKIRKLWKKRIGVLCSIVFATWRLYTSILWLNWIAGETVNGLIGIAFLAQIPSTVVFATVLSWGNALGDVVANIAVSRMGRPITAVAACYAGPLINALLGLSVSSLMLFIKQKSLKPIEVGRQLELVLLLALTAASLLFTIIISLIRKMRFERWFAVILFVLYGICTIILVLVAVGVM</sequence>
<evidence type="ECO:0000256" key="5">
    <source>
        <dbReference type="ARBA" id="ARBA00023136"/>
    </source>
</evidence>
<feature type="transmembrane region" description="Helical" evidence="7">
    <location>
        <begin position="783"/>
        <end position="806"/>
    </location>
</feature>
<dbReference type="AlphaFoldDB" id="A0A5J4X5M7"/>
<feature type="compositionally biased region" description="Low complexity" evidence="6">
    <location>
        <begin position="296"/>
        <end position="312"/>
    </location>
</feature>
<proteinExistence type="predicted"/>
<comment type="caution">
    <text evidence="9">The sequence shown here is derived from an EMBL/GenBank/DDBJ whole genome shotgun (WGS) entry which is preliminary data.</text>
</comment>
<feature type="compositionally biased region" description="Polar residues" evidence="6">
    <location>
        <begin position="284"/>
        <end position="295"/>
    </location>
</feature>